<protein>
    <submittedName>
        <fullName evidence="1">RING/FYVE/PHD zinc finger superfamily protein</fullName>
    </submittedName>
</protein>
<evidence type="ECO:0000313" key="1">
    <source>
        <dbReference type="EMBL" id="KAJ4700922.1"/>
    </source>
</evidence>
<dbReference type="Proteomes" id="UP001164539">
    <property type="component" value="Chromosome 14"/>
</dbReference>
<comment type="caution">
    <text evidence="1">The sequence shown here is derived from an EMBL/GenBank/DDBJ whole genome shotgun (WGS) entry which is preliminary data.</text>
</comment>
<dbReference type="EMBL" id="CM051407">
    <property type="protein sequence ID" value="KAJ4700922.1"/>
    <property type="molecule type" value="Genomic_DNA"/>
</dbReference>
<keyword evidence="2" id="KW-1185">Reference proteome</keyword>
<accession>A0ACC1WPN7</accession>
<gene>
    <name evidence="1" type="ORF">OWV82_024237</name>
</gene>
<evidence type="ECO:0000313" key="2">
    <source>
        <dbReference type="Proteomes" id="UP001164539"/>
    </source>
</evidence>
<proteinExistence type="predicted"/>
<reference evidence="1 2" key="1">
    <citation type="journal article" date="2023" name="Science">
        <title>Complex scaffold remodeling in plant triterpene biosynthesis.</title>
        <authorList>
            <person name="De La Pena R."/>
            <person name="Hodgson H."/>
            <person name="Liu J.C."/>
            <person name="Stephenson M.J."/>
            <person name="Martin A.C."/>
            <person name="Owen C."/>
            <person name="Harkess A."/>
            <person name="Leebens-Mack J."/>
            <person name="Jimenez L.E."/>
            <person name="Osbourn A."/>
            <person name="Sattely E.S."/>
        </authorList>
    </citation>
    <scope>NUCLEOTIDE SEQUENCE [LARGE SCALE GENOMIC DNA]</scope>
    <source>
        <strain evidence="2">cv. JPN11</strain>
        <tissue evidence="1">Leaf</tissue>
    </source>
</reference>
<organism evidence="1 2">
    <name type="scientific">Melia azedarach</name>
    <name type="common">Chinaberry tree</name>
    <dbReference type="NCBI Taxonomy" id="155640"/>
    <lineage>
        <taxon>Eukaryota</taxon>
        <taxon>Viridiplantae</taxon>
        <taxon>Streptophyta</taxon>
        <taxon>Embryophyta</taxon>
        <taxon>Tracheophyta</taxon>
        <taxon>Spermatophyta</taxon>
        <taxon>Magnoliopsida</taxon>
        <taxon>eudicotyledons</taxon>
        <taxon>Gunneridae</taxon>
        <taxon>Pentapetalae</taxon>
        <taxon>rosids</taxon>
        <taxon>malvids</taxon>
        <taxon>Sapindales</taxon>
        <taxon>Meliaceae</taxon>
        <taxon>Melia</taxon>
    </lineage>
</organism>
<name>A0ACC1WPN7_MELAZ</name>
<sequence length="603" mass="67780">MVTVCQQCGDRGFSEALIDCKKCQTTAVHLYCMYLLPESFDEDLIWYCEDCEPKVAKPSALDSLSSPMPGKCDSENLGIVQANGAGLRSKKKAVKQSKKNKPKRRGFGGSLAKPEVNKCENSSRYDLEVHCSENQEKDQIFRRQKELDGMSFYEEAESANTKTSVTASRDPKSDPEYSCELRCSESERNNEELGRQIGFDGSSYGEESESVKTRSSRIVTSDLPNTPQCSFKTHKEPNLGVHFSGNKKKGKKFRKWRKLARKISDSEIESVKTSPVATNNPLSIPKYTSNACEISIVEVYPNLRVQFSGNEKKGKKFRRWRKLARKISDPEIESVKTSPVVTNNPSSIPNYTSDACEMSVVEVQCNEIGEKEQRLIRWMGSDGGSSNGELETSKSSNIPRHGCHISAQPIVEPIWRGNLRVHNFKHDIIEGLVAHLSTSACSKVFQEAKLLPELLCPELLPRYSAWPRSFHQWGPNDDHIALYLFPNNERAEKIYDRLVYEMINQDLAMRAVVKNAELLLFTSKLLPPRLWRYPTKFYLWGVFRGKQASQSRASALYSLNPISVAEPKNLVYALTWHANSPISPLSNSGSFGSGSVNSCQSVL</sequence>